<keyword evidence="3" id="KW-0862">Zinc</keyword>
<accession>A0A9W6WEZ3</accession>
<keyword evidence="3" id="KW-0479">Metal-binding</keyword>
<protein>
    <submittedName>
        <fullName evidence="5">Unnamed protein product</fullName>
    </submittedName>
</protein>
<dbReference type="PANTHER" id="PTHR10907:SF47">
    <property type="entry name" value="REGUCALCIN"/>
    <property type="match status" value="1"/>
</dbReference>
<evidence type="ECO:0000313" key="5">
    <source>
        <dbReference type="EMBL" id="GME66766.1"/>
    </source>
</evidence>
<dbReference type="Pfam" id="PF08450">
    <property type="entry name" value="SGL"/>
    <property type="match status" value="1"/>
</dbReference>
<evidence type="ECO:0000259" key="4">
    <source>
        <dbReference type="Pfam" id="PF08450"/>
    </source>
</evidence>
<comment type="cofactor">
    <cofactor evidence="3">
        <name>Zn(2+)</name>
        <dbReference type="ChEBI" id="CHEBI:29105"/>
    </cofactor>
    <text evidence="3">Binds 1 divalent metal cation per subunit.</text>
</comment>
<organism evidence="5 6">
    <name type="scientific">Candida boidinii</name>
    <name type="common">Yeast</name>
    <dbReference type="NCBI Taxonomy" id="5477"/>
    <lineage>
        <taxon>Eukaryota</taxon>
        <taxon>Fungi</taxon>
        <taxon>Dikarya</taxon>
        <taxon>Ascomycota</taxon>
        <taxon>Saccharomycotina</taxon>
        <taxon>Pichiomycetes</taxon>
        <taxon>Pichiales</taxon>
        <taxon>Pichiaceae</taxon>
        <taxon>Ogataea</taxon>
        <taxon>Ogataea/Candida clade</taxon>
    </lineage>
</organism>
<dbReference type="InterPro" id="IPR011042">
    <property type="entry name" value="6-blade_b-propeller_TolB-like"/>
</dbReference>
<feature type="binding site" evidence="3">
    <location>
        <position position="123"/>
    </location>
    <ligand>
        <name>substrate</name>
    </ligand>
</feature>
<dbReference type="PRINTS" id="PR01790">
    <property type="entry name" value="SMP30FAMILY"/>
</dbReference>
<proteinExistence type="inferred from homology"/>
<reference evidence="5" key="1">
    <citation type="submission" date="2023-04" db="EMBL/GenBank/DDBJ databases">
        <title>Candida boidinii NBRC 10035.</title>
        <authorList>
            <person name="Ichikawa N."/>
            <person name="Sato H."/>
            <person name="Tonouchi N."/>
        </authorList>
    </citation>
    <scope>NUCLEOTIDE SEQUENCE</scope>
    <source>
        <strain evidence="5">NBRC 10035</strain>
    </source>
</reference>
<comment type="similarity">
    <text evidence="1">Belongs to the SMP-30/CGR1 family.</text>
</comment>
<comment type="caution">
    <text evidence="5">The sequence shown here is derived from an EMBL/GenBank/DDBJ whole genome shotgun (WGS) entry which is preliminary data.</text>
</comment>
<dbReference type="InterPro" id="IPR005511">
    <property type="entry name" value="SMP-30"/>
</dbReference>
<name>A0A9W6WEZ3_CANBO</name>
<evidence type="ECO:0000256" key="1">
    <source>
        <dbReference type="ARBA" id="ARBA00008853"/>
    </source>
</evidence>
<feature type="binding site" evidence="3">
    <location>
        <position position="21"/>
    </location>
    <ligand>
        <name>a divalent metal cation</name>
        <dbReference type="ChEBI" id="CHEBI:60240"/>
    </ligand>
</feature>
<dbReference type="EMBL" id="BSXN01000035">
    <property type="protein sequence ID" value="GME66766.1"/>
    <property type="molecule type" value="Genomic_DNA"/>
</dbReference>
<feature type="active site" description="Proton donor/acceptor" evidence="2">
    <location>
        <position position="231"/>
    </location>
</feature>
<evidence type="ECO:0000256" key="2">
    <source>
        <dbReference type="PIRSR" id="PIRSR605511-1"/>
    </source>
</evidence>
<dbReference type="Proteomes" id="UP001165120">
    <property type="component" value="Unassembled WGS sequence"/>
</dbReference>
<evidence type="ECO:0000313" key="6">
    <source>
        <dbReference type="Proteomes" id="UP001165120"/>
    </source>
</evidence>
<gene>
    <name evidence="5" type="ORF">Cboi02_000021100</name>
</gene>
<dbReference type="GO" id="GO:0005509">
    <property type="term" value="F:calcium ion binding"/>
    <property type="evidence" value="ECO:0007669"/>
    <property type="project" value="TreeGrafter"/>
</dbReference>
<sequence>MVKSTSISQPLIRLPEARLSEGISYNPDSDELVWVDIRKGIIYKCKFPYDEINSKSQVDVNTIEYLKVDRSVGVIGLSTDADTILCGCKDGLGKADFKNGTFEYLQKFPEELHSKQYTGVELRSNDGSIDSKGNFWIGTMIDFSETGEPEKGVLYKFDFDTLKPEVILTNRGIPNGLSWYNNKMYWTDSFQRTIYEYDWDSESCTPNLESEKVFIDFRKLNSEILSIGEPDGSCIDKDGNLYIALWNTNRVVKTDKKGEILEEFIFPAKRISCVSIGGKYLDTLLVTSADLNLDDETKLASVEGDFGGSIFAVDLSKSISGLPKNKWSGKI</sequence>
<evidence type="ECO:0000256" key="3">
    <source>
        <dbReference type="PIRSR" id="PIRSR605511-2"/>
    </source>
</evidence>
<dbReference type="AlphaFoldDB" id="A0A9W6WEZ3"/>
<dbReference type="PANTHER" id="PTHR10907">
    <property type="entry name" value="REGUCALCIN"/>
    <property type="match status" value="1"/>
</dbReference>
<dbReference type="InterPro" id="IPR013658">
    <property type="entry name" value="SGL"/>
</dbReference>
<dbReference type="GO" id="GO:0004341">
    <property type="term" value="F:gluconolactonase activity"/>
    <property type="evidence" value="ECO:0007669"/>
    <property type="project" value="TreeGrafter"/>
</dbReference>
<feature type="binding site" evidence="3">
    <location>
        <position position="125"/>
    </location>
    <ligand>
        <name>substrate</name>
    </ligand>
</feature>
<keyword evidence="6" id="KW-1185">Reference proteome</keyword>
<dbReference type="Gene3D" id="2.120.10.30">
    <property type="entry name" value="TolB, C-terminal domain"/>
    <property type="match status" value="1"/>
</dbReference>
<feature type="binding site" evidence="3">
    <location>
        <position position="231"/>
    </location>
    <ligand>
        <name>a divalent metal cation</name>
        <dbReference type="ChEBI" id="CHEBI:60240"/>
    </ligand>
</feature>
<feature type="binding site" evidence="3">
    <location>
        <position position="175"/>
    </location>
    <ligand>
        <name>a divalent metal cation</name>
        <dbReference type="ChEBI" id="CHEBI:60240"/>
    </ligand>
</feature>
<dbReference type="SUPFAM" id="SSF63829">
    <property type="entry name" value="Calcium-dependent phosphotriesterase"/>
    <property type="match status" value="1"/>
</dbReference>
<feature type="domain" description="SMP-30/Gluconolactonase/LRE-like region" evidence="4">
    <location>
        <begin position="19"/>
        <end position="289"/>
    </location>
</feature>